<accession>A0A9P8RZ17</accession>
<feature type="transmembrane region" description="Helical" evidence="1">
    <location>
        <begin position="12"/>
        <end position="30"/>
    </location>
</feature>
<keyword evidence="1" id="KW-0812">Transmembrane</keyword>
<dbReference type="AlphaFoldDB" id="A0A9P8RZ17"/>
<proteinExistence type="predicted"/>
<keyword evidence="3" id="KW-1185">Reference proteome</keyword>
<protein>
    <submittedName>
        <fullName evidence="2">Uncharacterized protein</fullName>
    </submittedName>
</protein>
<keyword evidence="1" id="KW-0472">Membrane</keyword>
<sequence length="175" mass="20652">MPKQLKEMKQFIFFLFGGTVYLLQLTHYQLNYTKISRFLNLIISFSIYSFPECSIYVSVISQFYFLRAFLVPTAREIAMRRAAAARTAFSRAQYKNGTLLHEGSIFRQKAIFENYLETARAKFIHYITSQVQHFQWYFSGQSHDKFLHLQCSKLLESFNCGAQLFLESLQRPYCI</sequence>
<dbReference type="RefSeq" id="XP_067764979.1">
    <property type="nucleotide sequence ID" value="XM_067908005.1"/>
</dbReference>
<name>A0A9P8RZ17_9EUKA</name>
<evidence type="ECO:0000313" key="2">
    <source>
        <dbReference type="EMBL" id="KAH0574206.1"/>
    </source>
</evidence>
<dbReference type="GeneID" id="94298176"/>
<dbReference type="Proteomes" id="UP000018208">
    <property type="component" value="Unassembled WGS sequence"/>
</dbReference>
<gene>
    <name evidence="2" type="ORF">SS50377_24153</name>
</gene>
<comment type="caution">
    <text evidence="2">The sequence shown here is derived from an EMBL/GenBank/DDBJ whole genome shotgun (WGS) entry which is preliminary data.</text>
</comment>
<evidence type="ECO:0000256" key="1">
    <source>
        <dbReference type="SAM" id="Phobius"/>
    </source>
</evidence>
<organism evidence="2 3">
    <name type="scientific">Spironucleus salmonicida</name>
    <dbReference type="NCBI Taxonomy" id="348837"/>
    <lineage>
        <taxon>Eukaryota</taxon>
        <taxon>Metamonada</taxon>
        <taxon>Diplomonadida</taxon>
        <taxon>Hexamitidae</taxon>
        <taxon>Hexamitinae</taxon>
        <taxon>Spironucleus</taxon>
    </lineage>
</organism>
<evidence type="ECO:0000313" key="3">
    <source>
        <dbReference type="Proteomes" id="UP000018208"/>
    </source>
</evidence>
<keyword evidence="1" id="KW-1133">Transmembrane helix</keyword>
<dbReference type="EMBL" id="AUWU02000004">
    <property type="protein sequence ID" value="KAH0574206.1"/>
    <property type="molecule type" value="Genomic_DNA"/>
</dbReference>
<feature type="transmembrane region" description="Helical" evidence="1">
    <location>
        <begin position="42"/>
        <end position="66"/>
    </location>
</feature>
<dbReference type="KEGG" id="ssao:94298176"/>
<reference evidence="2 3" key="1">
    <citation type="journal article" date="2014" name="PLoS Genet.">
        <title>The Genome of Spironucleus salmonicida Highlights a Fish Pathogen Adapted to Fluctuating Environments.</title>
        <authorList>
            <person name="Xu F."/>
            <person name="Jerlstrom-Hultqvist J."/>
            <person name="Einarsson E."/>
            <person name="Astvaldsson A."/>
            <person name="Svard S.G."/>
            <person name="Andersson J.O."/>
        </authorList>
    </citation>
    <scope>NUCLEOTIDE SEQUENCE [LARGE SCALE GENOMIC DNA]</scope>
    <source>
        <strain evidence="2 3">ATCC 50377</strain>
    </source>
</reference>